<proteinExistence type="predicted"/>
<dbReference type="OrthoDB" id="2596179at2759"/>
<protein>
    <submittedName>
        <fullName evidence="3">Uncharacterized protein</fullName>
    </submittedName>
</protein>
<dbReference type="AlphaFoldDB" id="A0A4S4KDI0"/>
<sequence>MPLPVHLPHVIYATALTSLALHLLATRKASVSARRQAAARIGLLESLAAHLRTGEHVSQEELGRVRRLLRDGGAGEAEVDGNAGDGRGGSLRTDATEKDVGWKVVLFGREESESK</sequence>
<feature type="region of interest" description="Disordered" evidence="1">
    <location>
        <begin position="73"/>
        <end position="94"/>
    </location>
</feature>
<organism evidence="3 4">
    <name type="scientific">Phellinidium pouzarii</name>
    <dbReference type="NCBI Taxonomy" id="167371"/>
    <lineage>
        <taxon>Eukaryota</taxon>
        <taxon>Fungi</taxon>
        <taxon>Dikarya</taxon>
        <taxon>Basidiomycota</taxon>
        <taxon>Agaricomycotina</taxon>
        <taxon>Agaricomycetes</taxon>
        <taxon>Hymenochaetales</taxon>
        <taxon>Hymenochaetaceae</taxon>
        <taxon>Phellinidium</taxon>
    </lineage>
</organism>
<comment type="caution">
    <text evidence="3">The sequence shown here is derived from an EMBL/GenBank/DDBJ whole genome shotgun (WGS) entry which is preliminary data.</text>
</comment>
<gene>
    <name evidence="3" type="ORF">EW145_g7902</name>
</gene>
<dbReference type="EMBL" id="SGPK01000940">
    <property type="protein sequence ID" value="THG95760.1"/>
    <property type="molecule type" value="Genomic_DNA"/>
</dbReference>
<name>A0A4S4KDI0_9AGAM</name>
<dbReference type="Proteomes" id="UP000308199">
    <property type="component" value="Unassembled WGS sequence"/>
</dbReference>
<evidence type="ECO:0000256" key="2">
    <source>
        <dbReference type="SAM" id="Phobius"/>
    </source>
</evidence>
<keyword evidence="2" id="KW-1133">Transmembrane helix</keyword>
<evidence type="ECO:0000313" key="4">
    <source>
        <dbReference type="Proteomes" id="UP000308199"/>
    </source>
</evidence>
<keyword evidence="2" id="KW-0472">Membrane</keyword>
<evidence type="ECO:0000256" key="1">
    <source>
        <dbReference type="SAM" id="MobiDB-lite"/>
    </source>
</evidence>
<evidence type="ECO:0000313" key="3">
    <source>
        <dbReference type="EMBL" id="THG95760.1"/>
    </source>
</evidence>
<reference evidence="3 4" key="1">
    <citation type="submission" date="2019-02" db="EMBL/GenBank/DDBJ databases">
        <title>Genome sequencing of the rare red list fungi Phellinidium pouzarii.</title>
        <authorList>
            <person name="Buettner E."/>
            <person name="Kellner H."/>
        </authorList>
    </citation>
    <scope>NUCLEOTIDE SEQUENCE [LARGE SCALE GENOMIC DNA]</scope>
    <source>
        <strain evidence="3 4">DSM 108285</strain>
    </source>
</reference>
<feature type="transmembrane region" description="Helical" evidence="2">
    <location>
        <begin position="6"/>
        <end position="25"/>
    </location>
</feature>
<keyword evidence="2" id="KW-0812">Transmembrane</keyword>
<keyword evidence="4" id="KW-1185">Reference proteome</keyword>
<accession>A0A4S4KDI0</accession>